<dbReference type="EMBL" id="SSNZ01000008">
    <property type="protein sequence ID" value="THF48559.1"/>
    <property type="molecule type" value="Genomic_DNA"/>
</dbReference>
<dbReference type="Proteomes" id="UP000307507">
    <property type="component" value="Unassembled WGS sequence"/>
</dbReference>
<accession>A0A4S3ZSK2</accession>
<organism evidence="1 2">
    <name type="scientific">Flavobacterium supellecticarium</name>
    <dbReference type="NCBI Taxonomy" id="2565924"/>
    <lineage>
        <taxon>Bacteria</taxon>
        <taxon>Pseudomonadati</taxon>
        <taxon>Bacteroidota</taxon>
        <taxon>Flavobacteriia</taxon>
        <taxon>Flavobacteriales</taxon>
        <taxon>Flavobacteriaceae</taxon>
        <taxon>Flavobacterium</taxon>
    </lineage>
</organism>
<comment type="caution">
    <text evidence="1">The sequence shown here is derived from an EMBL/GenBank/DDBJ whole genome shotgun (WGS) entry which is preliminary data.</text>
</comment>
<name>A0A4S3ZSK2_9FLAO</name>
<keyword evidence="2" id="KW-1185">Reference proteome</keyword>
<protein>
    <submittedName>
        <fullName evidence="1">Uncharacterized protein</fullName>
    </submittedName>
</protein>
<evidence type="ECO:0000313" key="2">
    <source>
        <dbReference type="Proteomes" id="UP000307507"/>
    </source>
</evidence>
<reference evidence="1 2" key="1">
    <citation type="submission" date="2019-04" db="EMBL/GenBank/DDBJ databases">
        <title>Flavobacterium sp. nov. isolated from construction timber.</title>
        <authorList>
            <person name="Lin S.-Y."/>
            <person name="Chang C.-T."/>
            <person name="Young C.-C."/>
        </authorList>
    </citation>
    <scope>NUCLEOTIDE SEQUENCE [LARGE SCALE GENOMIC DNA]</scope>
    <source>
        <strain evidence="1 2">CC-CTC003</strain>
    </source>
</reference>
<sequence>MSTTIFYTILLTCFLVSKNDIYEGKVFPGFVVYISNIDDPVIVGEIGGTSIKMGGDYIILFRKIEKIDNINTLASSQNKKCYLYKDSSCYYFQYEGIKGKRKFKLKNVKKSSKIKKIRYGIFQMYYYNKYNGDYNLKEPNQDFKNFLNSPYEYLVKK</sequence>
<gene>
    <name evidence="1" type="ORF">E6C50_14850</name>
</gene>
<dbReference type="AlphaFoldDB" id="A0A4S3ZSK2"/>
<evidence type="ECO:0000313" key="1">
    <source>
        <dbReference type="EMBL" id="THF48559.1"/>
    </source>
</evidence>
<dbReference type="RefSeq" id="WP_136404022.1">
    <property type="nucleotide sequence ID" value="NZ_SSNZ01000008.1"/>
</dbReference>
<proteinExistence type="predicted"/>